<gene>
    <name evidence="9" type="ORF">V5O48_005403</name>
</gene>
<dbReference type="Gene3D" id="1.20.5.170">
    <property type="match status" value="1"/>
</dbReference>
<evidence type="ECO:0000313" key="10">
    <source>
        <dbReference type="Proteomes" id="UP001465976"/>
    </source>
</evidence>
<feature type="region of interest" description="Disordered" evidence="7">
    <location>
        <begin position="36"/>
        <end position="71"/>
    </location>
</feature>
<dbReference type="InterPro" id="IPR004827">
    <property type="entry name" value="bZIP"/>
</dbReference>
<evidence type="ECO:0000256" key="4">
    <source>
        <dbReference type="ARBA" id="ARBA00023163"/>
    </source>
</evidence>
<dbReference type="EMBL" id="JBAHYK010000214">
    <property type="protein sequence ID" value="KAL0576571.1"/>
    <property type="molecule type" value="Genomic_DNA"/>
</dbReference>
<feature type="compositionally biased region" description="Low complexity" evidence="7">
    <location>
        <begin position="318"/>
        <end position="334"/>
    </location>
</feature>
<organism evidence="9 10">
    <name type="scientific">Marasmius crinis-equi</name>
    <dbReference type="NCBI Taxonomy" id="585013"/>
    <lineage>
        <taxon>Eukaryota</taxon>
        <taxon>Fungi</taxon>
        <taxon>Dikarya</taxon>
        <taxon>Basidiomycota</taxon>
        <taxon>Agaricomycotina</taxon>
        <taxon>Agaricomycetes</taxon>
        <taxon>Agaricomycetidae</taxon>
        <taxon>Agaricales</taxon>
        <taxon>Marasmiineae</taxon>
        <taxon>Marasmiaceae</taxon>
        <taxon>Marasmius</taxon>
    </lineage>
</organism>
<dbReference type="SUPFAM" id="SSF57959">
    <property type="entry name" value="Leucine zipper domain"/>
    <property type="match status" value="1"/>
</dbReference>
<comment type="subcellular location">
    <subcellularLocation>
        <location evidence="1">Nucleus</location>
    </subcellularLocation>
</comment>
<feature type="coiled-coil region" evidence="6">
    <location>
        <begin position="262"/>
        <end position="296"/>
    </location>
</feature>
<dbReference type="Pfam" id="PF07716">
    <property type="entry name" value="bZIP_2"/>
    <property type="match status" value="1"/>
</dbReference>
<dbReference type="InterPro" id="IPR046347">
    <property type="entry name" value="bZIP_sf"/>
</dbReference>
<keyword evidence="2" id="KW-0805">Transcription regulation</keyword>
<evidence type="ECO:0000256" key="6">
    <source>
        <dbReference type="SAM" id="Coils"/>
    </source>
</evidence>
<keyword evidence="3" id="KW-0238">DNA-binding</keyword>
<evidence type="ECO:0000256" key="5">
    <source>
        <dbReference type="ARBA" id="ARBA00023242"/>
    </source>
</evidence>
<accession>A0ABR3FN27</accession>
<comment type="caution">
    <text evidence="9">The sequence shown here is derived from an EMBL/GenBank/DDBJ whole genome shotgun (WGS) entry which is preliminary data.</text>
</comment>
<dbReference type="PROSITE" id="PS00036">
    <property type="entry name" value="BZIP_BASIC"/>
    <property type="match status" value="1"/>
</dbReference>
<name>A0ABR3FN27_9AGAR</name>
<feature type="region of interest" description="Disordered" evidence="7">
    <location>
        <begin position="309"/>
        <end position="373"/>
    </location>
</feature>
<evidence type="ECO:0000256" key="3">
    <source>
        <dbReference type="ARBA" id="ARBA00023125"/>
    </source>
</evidence>
<proteinExistence type="predicted"/>
<protein>
    <recommendedName>
        <fullName evidence="8">BZIP domain-containing protein</fullName>
    </recommendedName>
</protein>
<dbReference type="CDD" id="cd14705">
    <property type="entry name" value="bZIP_Zip1"/>
    <property type="match status" value="1"/>
</dbReference>
<keyword evidence="5" id="KW-0539">Nucleus</keyword>
<dbReference type="SMART" id="SM00338">
    <property type="entry name" value="BRLZ"/>
    <property type="match status" value="1"/>
</dbReference>
<feature type="compositionally biased region" description="Low complexity" evidence="7">
    <location>
        <begin position="146"/>
        <end position="159"/>
    </location>
</feature>
<dbReference type="Proteomes" id="UP001465976">
    <property type="component" value="Unassembled WGS sequence"/>
</dbReference>
<evidence type="ECO:0000256" key="1">
    <source>
        <dbReference type="ARBA" id="ARBA00004123"/>
    </source>
</evidence>
<keyword evidence="6" id="KW-0175">Coiled coil</keyword>
<feature type="region of interest" description="Disordered" evidence="7">
    <location>
        <begin position="116"/>
        <end position="249"/>
    </location>
</feature>
<feature type="compositionally biased region" description="Polar residues" evidence="7">
    <location>
        <begin position="57"/>
        <end position="71"/>
    </location>
</feature>
<sequence>MVSSYAIQEKDPLAPFNDLTFKTELDRWETLNFSFDMEDGQDNRESPHGTPVGGRSRSVSQTGQRNPSSSNIDDALLLAQFAAAGGSLPPQPNDMNLYSVLINYLQAQGVNPASIPPGVLPPPNPNIYQGSFPQQHAIPAGGPWHTQQQQNFSPQSPFQTPNPGYLPGMVHFQNPMSLNPQQHQQQQDHHQHHQQHHHQQQHLLPPTPADLSLPSLSSPQASTSSEASPPSPEPDGANITEDKRRRNTAASARFRIKKKLRNLNLEKQVSELSGRADTLEREAADLRRENGWLKEIVMLKGSRMAGIDISPHTLPNMGQGSSSSGGPAGSSSADVAREESEAEEDEEDSSDDYQPEGKGKAKRRSRKETEKRK</sequence>
<feature type="compositionally biased region" description="Low complexity" evidence="7">
    <location>
        <begin position="201"/>
        <end position="228"/>
    </location>
</feature>
<feature type="compositionally biased region" description="Acidic residues" evidence="7">
    <location>
        <begin position="340"/>
        <end position="354"/>
    </location>
</feature>
<dbReference type="PANTHER" id="PTHR13044:SF14">
    <property type="entry name" value="CRYPTOCEPHAL, ISOFORM A"/>
    <property type="match status" value="1"/>
</dbReference>
<feature type="compositionally biased region" description="Pro residues" evidence="7">
    <location>
        <begin position="116"/>
        <end position="125"/>
    </location>
</feature>
<evidence type="ECO:0000259" key="8">
    <source>
        <dbReference type="PROSITE" id="PS50217"/>
    </source>
</evidence>
<evidence type="ECO:0000256" key="7">
    <source>
        <dbReference type="SAM" id="MobiDB-lite"/>
    </source>
</evidence>
<keyword evidence="10" id="KW-1185">Reference proteome</keyword>
<dbReference type="PANTHER" id="PTHR13044">
    <property type="entry name" value="ACTIVATING TRANSCRIPTION FACTOR ATF 4/5"/>
    <property type="match status" value="1"/>
</dbReference>
<dbReference type="PROSITE" id="PS50217">
    <property type="entry name" value="BZIP"/>
    <property type="match status" value="1"/>
</dbReference>
<feature type="compositionally biased region" description="Basic residues" evidence="7">
    <location>
        <begin position="190"/>
        <end position="200"/>
    </location>
</feature>
<evidence type="ECO:0000256" key="2">
    <source>
        <dbReference type="ARBA" id="ARBA00023015"/>
    </source>
</evidence>
<reference evidence="9 10" key="1">
    <citation type="submission" date="2024-02" db="EMBL/GenBank/DDBJ databases">
        <title>A draft genome for the cacao thread blight pathogen Marasmius crinis-equi.</title>
        <authorList>
            <person name="Cohen S.P."/>
            <person name="Baruah I.K."/>
            <person name="Amoako-Attah I."/>
            <person name="Bukari Y."/>
            <person name="Meinhardt L.W."/>
            <person name="Bailey B.A."/>
        </authorList>
    </citation>
    <scope>NUCLEOTIDE SEQUENCE [LARGE SCALE GENOMIC DNA]</scope>
    <source>
        <strain evidence="9 10">GH-76</strain>
    </source>
</reference>
<evidence type="ECO:0000313" key="9">
    <source>
        <dbReference type="EMBL" id="KAL0576571.1"/>
    </source>
</evidence>
<feature type="domain" description="BZIP" evidence="8">
    <location>
        <begin position="241"/>
        <end position="295"/>
    </location>
</feature>
<keyword evidence="4" id="KW-0804">Transcription</keyword>